<dbReference type="InterPro" id="IPR041589">
    <property type="entry name" value="DNAH3_AAA_lid_1"/>
</dbReference>
<evidence type="ECO:0000256" key="7">
    <source>
        <dbReference type="ARBA" id="ARBA00022840"/>
    </source>
</evidence>
<evidence type="ECO:0000259" key="18">
    <source>
        <dbReference type="Pfam" id="PF12777"/>
    </source>
</evidence>
<dbReference type="Gene3D" id="1.10.8.720">
    <property type="entry name" value="Region D6 of dynein motor"/>
    <property type="match status" value="1"/>
</dbReference>
<evidence type="ECO:0000256" key="11">
    <source>
        <dbReference type="ARBA" id="ARBA00023175"/>
    </source>
</evidence>
<dbReference type="FunFam" id="1.10.8.1220:FF:000001">
    <property type="entry name" value="Dynein axonemal heavy chain 5"/>
    <property type="match status" value="1"/>
</dbReference>
<dbReference type="InterPro" id="IPR004273">
    <property type="entry name" value="Dynein_heavy_D6_P-loop"/>
</dbReference>
<dbReference type="Pfam" id="PF12780">
    <property type="entry name" value="AAA_8"/>
    <property type="match status" value="1"/>
</dbReference>
<evidence type="ECO:0000256" key="12">
    <source>
        <dbReference type="ARBA" id="ARBA00023212"/>
    </source>
</evidence>
<evidence type="ECO:0000259" key="22">
    <source>
        <dbReference type="Pfam" id="PF17857"/>
    </source>
</evidence>
<evidence type="ECO:0000259" key="19">
    <source>
        <dbReference type="Pfam" id="PF12780"/>
    </source>
</evidence>
<dbReference type="InParanoid" id="A0A482XSV8"/>
<dbReference type="Gene3D" id="1.20.58.1120">
    <property type="match status" value="1"/>
</dbReference>
<keyword evidence="6" id="KW-0547">Nucleotide-binding</keyword>
<dbReference type="GO" id="GO:0031514">
    <property type="term" value="C:motile cilium"/>
    <property type="evidence" value="ECO:0007669"/>
    <property type="project" value="UniProtKB-ARBA"/>
</dbReference>
<dbReference type="InterPro" id="IPR013602">
    <property type="entry name" value="Dynein_heavy_linker"/>
</dbReference>
<comment type="similarity">
    <text evidence="2">Belongs to the dynein heavy chain family.</text>
</comment>
<dbReference type="SMR" id="A0A482XSV8"/>
<dbReference type="Gene3D" id="1.20.1270.280">
    <property type="match status" value="1"/>
</dbReference>
<proteinExistence type="inferred from homology"/>
<dbReference type="EMBL" id="QKKF02001039">
    <property type="protein sequence ID" value="RZF48754.1"/>
    <property type="molecule type" value="Genomic_DNA"/>
</dbReference>
<dbReference type="Gene3D" id="6.10.140.1060">
    <property type="match status" value="1"/>
</dbReference>
<evidence type="ECO:0000259" key="15">
    <source>
        <dbReference type="Pfam" id="PF03028"/>
    </source>
</evidence>
<sequence>MVKLTTAEVTVLYDSVSHRLASHELLKERSHDERISLFHDLKSRKLQKDYHDIQKLQELMVKDLKRAESLVTKIWYPKVIKMISKKGALGKLSKENLLKFLKCATTIISCQMTLLVDRTLDHYVDAISDEDSTPKLKLEAGVDVSEFFIYPRKRVIYKLYHSVIDIISSIGQDMPTMEVWFPDLPVSSLTYIYVRKNEMKLAEAHEKLDGGLDLLFQPVEDHLKNNIEFETLKTRALKVPRTTSELVALGNYMEFATTKFVENKRQEISKMAQVNAKLLDFVLIGEENVMKISCLVNWLYDIVPIFEQFTTMFEQTKNELEDRLQKTIEKLNKDLEDIGPSLSFLSNMENTKKIFSYVQSIQTYLRKLEVFEETVVWINNEETLLKFPLTTYPELDELKSIAFNIFIRTLFMDIFEAEKTFKLKCKQHAVDNYPRRYRGVVDDPDFNNWPAPLKLCHETLRSIKEFKPHIKIVSIMCNPALTDQHWKEMSELAQLDLTPDAGTTLQKLVDLNLESLFDQFEIISIGATKELQLQKNLKRMYSEWTSVTFATTFLSERDCYIVDGLDDIQALLDNHFVKTLSMRGSAFVKPVKDEVKHWYDMLVKMSTAVRDWYDIQEDWLHFQMIFSSPVIVLQMSGESKLFREVDYRYRKLMKSIHLDPIVIRSHQSDVQCDNLLGTLQVCLTLLQQIKHGINNYFEKKRLYFPRFFFVSNTEMLSILSQTEAPEKVQPYLNRCFEAISEVGFDKNKNIVCMFSRENEKIDFVEKICTEDKQGCVEKWLIKIESQMIASLKNAFELSCHDYKSTDWIEWLRKWPEQAVSCMSLAYWTSNLQHCLTARNSELVKDYYIDFSDQVDKVIELVRCSLSARERITLSSSVILHVHAKDVIKGLIDKSICSPHDFQWLSQLRYYYQPEQSEMSVCITNAKLNYSFEYVGNVSRLVITPLTERCNLTLIGAYNLHMNVAAEGPASTGKTESIKDLAKAIAIQCLNFNSNSQLDYKSLSQFFKGIASCGSWVCFDDFNRVELQVLSVVAQQMHSIMLAIRNNVKVLHFDSCALNLNPSCFVCITVNPGYVGRCELPDNLKVLFRTVAMMVPDFSLIGKILLMSYGFREAETLSVKVVATYKLFSEQLSTQPHYEFGLRSIKTVIQNAGDLKTMQPDVGEHLLILQALINITFPQVLDDYDKSIFCDIISDMFKCKDFPHHEFREAHITSIEKACSIHCVQPLDNFVNKILQTYQMMNVRHGFVLVGQPFCGKTTILHVLAETIQLGISIDQKGSSIAVRKLNPKAITMQQLYGYMDRTSNQWIDGIIPKLFRELLYDNTAERKWVIFDGPVDAEWIENINTVLDDSRKLCLNSLEVIYLTPNMSLIFEVTDLTQASPATVSRLGIIYVQENCINWQCLVESWLQSLPEEFSEISAELGDYFYSLVDPCHEFIENNCQAVISAGICNSVKTMLSLVYIFMVEAFKENTVEDMKHVSLWIQASFILSVTWGLAGTLDQDSREKFDAFFKELWREGIAKDGESIIKTDLYIPSEGIVHDHFFHFKGKGQWKYWPDVLRHIKIDEMDNVLQTLIPTVDSCKYLYFIERHIKHRLPMLLAGPPCTGKSLVIKDFMMKNLPFDKYIPALMSFTTNTSARLTQQVLLSKLVKRKQGIQGPPVGRTCVIFIDDLHMPKKEDFGAQPPIELLRQFFDHGFWYDLKDLSKIQLEDILLLAAVGTAAQPVSRRFLRHFHLFSVNMLSDESIIRIFTTFLNIGYRRNGFGTDVAPIITTIVTAMLDMYHSLLKTLLPTPAKPHYLFNISDMSLVISGHLLVKKDSVDTKKFFIKLWVHEMMRVFHDRLVDKSECSWFYSQLRSTVEEHFKESFDFSLDSLLANEEEEVTEEKLRYLLFTNVADVNSTDKKYEELNSIEQFHNLAINALEKYNQEHTKKLNIILFDYALVHLSRMLRMLSVAGGCGLLVGPGGSGRQSLIVLAAALSNHKTFQPNIINDYAFEDWREDLKHILMDTGGRNKSVVFIFTENQINRDYYLEDIDVLINSGEVPNIFNVEEIQNILELVRLDAQGGNRNLDIHPLTVLSYFKSRCKDNLHIMLCLSPGGSSFRNRLLLYPSFINFCIIDWFQDWPEDALVKLSEFYLKDVQLEEDRMAHIIGTCKKIYSSARNNAEYYFKKCGRKTYVTSEMYLNFIRLFADKSIKRNKELLIAKEKYENGLEKLEFAGSQVLDIKKELEELVPLLEAAGKETEQMKDTVVAETIQVDKGSALVREDEKIANIQATAANELKTECEADLAQAIPILEEAVAALNTLKPTDITLVKSMKNPPDTVKLVMAAVCVMKDIKPDRVPDAQNPGRKKLDYWGPSKRLLGDMGFLQGLKDFDKDNISPLIMQTIRKQYIPNKDFKPHIVLKASSAAEGLCKWVIAMDMYDAVAKEVAPKKAKLEIAEQEYKETVSILEEKRDMVRQLEFRLAALTEKLKEATKKKEKLQEQVNSCSKKLLKAEKLIDGLSGDKEKWLLAVEKVDQSLITLYGDMIISSALISYLSFCSELLRQPQIENWKNIFIEYNIPFMEDYDFIEIMGSEVKLDTWILSGLIEDNFSMENAVIVDNTNRWPLFIDPQGKANEWLKETYKYEMETIQLIDSDYMSKLVYCLENGKAVLLENVPENLNISLNPVLLKDALTEGSVIQMTLGKRTVAYHKNFRLFATTKLLNPVFSPNVFSKMTVIHFVLTIGGLETQLLQTVMAKERPDLEEKRRAVNVKRTENKIAQREMEEVILNILQSTGGNIIENEGAIQSLDEAKKTLVKLLASQRRSKSTDESVIKKYYQLYSEVSKYAAMLYYCLVELVHIDPLYQFSLSWFNKIYVTSIEAVQREEKLDDRLRDLMSHLTHSLYEGVCCCLFEKDCLIFSFILCTSILIWRNQLDRNEVMFLIKPITCNNPNGHEPNPVSDWLPDEIWNSIQTLSSLEAFQNFKEHFLDNSNLWRQYYDDEDPFGIELPDTWKNLSYFQKLILLRIFRADKLVPAIKVFVETHLGRDYVVSQQFDLEKSYQESSNTTPLLFIQCAGVDPMTNLIQFAEKMQYKNKLQILSLGQGQGELASKTVEKGKLEGSWVCLQNCHLGVDWLSQLEHICENLKCDIHCNFRLWLTSEPTNKLPISVLQRSIKMTFEPPTGLKQNMMSIFCSEPVTDDNFFYGCPGKDRQFTRLLFGMCFFHAVILERKNFGPIGWNIPYSFNESDYKISVQQLQMYLNDSKSVPYEAILYLTGECSYGGRVSDDWDQRTLNTLLAKYINPNMIEPEKYTMLEQPDYIIPIKYEFSTYIDIVQELPYNPTTDVFGLHSNASISKNLQSTKYLLDAVLSVQPEFIAIKQETEKFDGLHISSIVYDILRKLPETFDIDSGTKNKKLSNDNVMDIVLIQEMRRFNKLLETIRTSIEDLKGTVEGLIVLTPHLESVTNDILNNRCPKIWMDISYPSRKNLSSYICDLVKRVTVLKEWEQNGIPNEYWLSGFYFPQCFLTAVLQNHARKNSFSVADLTFDFEVMQTDACDSPPTCYQGVYVHGLFIEGARWDRTIRRLTEQYPKVLFDTLPLTWFNPILKDELAIRGRYRCPIYKTTERRGTMSTAGHSSNYIRSLLLDTDQPAPHWIKRGCALLCQKDI</sequence>
<keyword evidence="9 14" id="KW-0175">Coiled coil</keyword>
<dbReference type="InterPro" id="IPR041658">
    <property type="entry name" value="AAA_lid_11"/>
</dbReference>
<dbReference type="FunFam" id="3.40.50.300:FF:000049">
    <property type="entry name" value="Dynein, axonemal, heavy chain 5"/>
    <property type="match status" value="1"/>
</dbReference>
<dbReference type="FunFam" id="1.20.920.30:FF:000002">
    <property type="entry name" value="Dynein axonemal heavy chain 3"/>
    <property type="match status" value="1"/>
</dbReference>
<dbReference type="Pfam" id="PF08393">
    <property type="entry name" value="DHC_N2"/>
    <property type="match status" value="1"/>
</dbReference>
<dbReference type="Pfam" id="PF12774">
    <property type="entry name" value="AAA_6"/>
    <property type="match status" value="1"/>
</dbReference>
<feature type="domain" description="Dynein heavy chain ATP-binding dynein motor region" evidence="20">
    <location>
        <begin position="2580"/>
        <end position="2795"/>
    </location>
</feature>
<dbReference type="GO" id="GO:0005930">
    <property type="term" value="C:axoneme"/>
    <property type="evidence" value="ECO:0007669"/>
    <property type="project" value="UniProtKB-SubCell"/>
</dbReference>
<evidence type="ECO:0000313" key="25">
    <source>
        <dbReference type="EMBL" id="RZF48754.1"/>
    </source>
</evidence>
<feature type="domain" description="Dynein heavy chain AAA lid" evidence="23">
    <location>
        <begin position="3194"/>
        <end position="3333"/>
    </location>
</feature>
<dbReference type="Gene3D" id="3.10.490.20">
    <property type="match status" value="1"/>
</dbReference>
<dbReference type="SUPFAM" id="SSF52540">
    <property type="entry name" value="P-loop containing nucleoside triphosphate hydrolases"/>
    <property type="match status" value="4"/>
</dbReference>
<evidence type="ECO:0000256" key="4">
    <source>
        <dbReference type="ARBA" id="ARBA00022701"/>
    </source>
</evidence>
<dbReference type="InterPro" id="IPR043160">
    <property type="entry name" value="Dynein_C_barrel"/>
</dbReference>
<evidence type="ECO:0000259" key="21">
    <source>
        <dbReference type="Pfam" id="PF17852"/>
    </source>
</evidence>
<evidence type="ECO:0000256" key="13">
    <source>
        <dbReference type="ARBA" id="ARBA00023273"/>
    </source>
</evidence>
<dbReference type="Gene3D" id="1.20.920.20">
    <property type="match status" value="1"/>
</dbReference>
<evidence type="ECO:0000259" key="20">
    <source>
        <dbReference type="Pfam" id="PF12781"/>
    </source>
</evidence>
<accession>A0A482XSV8</accession>
<keyword evidence="12" id="KW-0206">Cytoskeleton</keyword>
<dbReference type="Pfam" id="PF03028">
    <property type="entry name" value="Dynein_heavy"/>
    <property type="match status" value="1"/>
</dbReference>
<keyword evidence="4" id="KW-0493">Microtubule</keyword>
<evidence type="ECO:0000256" key="3">
    <source>
        <dbReference type="ARBA" id="ARBA00022490"/>
    </source>
</evidence>
<feature type="domain" description="Dynein heavy chain region D6 P-loop" evidence="15">
    <location>
        <begin position="3046"/>
        <end position="3158"/>
    </location>
</feature>
<dbReference type="InterPro" id="IPR026983">
    <property type="entry name" value="DHC"/>
</dbReference>
<evidence type="ECO:0008006" key="27">
    <source>
        <dbReference type="Google" id="ProtNLM"/>
    </source>
</evidence>
<evidence type="ECO:0000256" key="5">
    <source>
        <dbReference type="ARBA" id="ARBA00022737"/>
    </source>
</evidence>
<reference evidence="25 26" key="1">
    <citation type="journal article" date="2017" name="Gigascience">
        <title>Genome sequence of the small brown planthopper, Laodelphax striatellus.</title>
        <authorList>
            <person name="Zhu J."/>
            <person name="Jiang F."/>
            <person name="Wang X."/>
            <person name="Yang P."/>
            <person name="Bao Y."/>
            <person name="Zhao W."/>
            <person name="Wang W."/>
            <person name="Lu H."/>
            <person name="Wang Q."/>
            <person name="Cui N."/>
            <person name="Li J."/>
            <person name="Chen X."/>
            <person name="Luo L."/>
            <person name="Yu J."/>
            <person name="Kang L."/>
            <person name="Cui F."/>
        </authorList>
    </citation>
    <scope>NUCLEOTIDE SEQUENCE [LARGE SCALE GENOMIC DNA]</scope>
    <source>
        <strain evidence="25">Lst14</strain>
    </source>
</reference>
<dbReference type="InterPro" id="IPR035706">
    <property type="entry name" value="AAA_9"/>
</dbReference>
<evidence type="ECO:0000256" key="10">
    <source>
        <dbReference type="ARBA" id="ARBA00023069"/>
    </source>
</evidence>
<evidence type="ECO:0000259" key="23">
    <source>
        <dbReference type="Pfam" id="PF18198"/>
    </source>
</evidence>
<dbReference type="Pfam" id="PF17857">
    <property type="entry name" value="AAA_lid_1"/>
    <property type="match status" value="1"/>
</dbReference>
<feature type="coiled-coil region" evidence="14">
    <location>
        <begin position="2432"/>
        <end position="2497"/>
    </location>
</feature>
<dbReference type="Gene3D" id="1.20.140.100">
    <property type="entry name" value="Dynein heavy chain, N-terminal domain 2"/>
    <property type="match status" value="1"/>
</dbReference>
<comment type="subcellular location">
    <subcellularLocation>
        <location evidence="1">Cytoplasm</location>
        <location evidence="1">Cytoskeleton</location>
        <location evidence="1">Cilium axoneme</location>
    </subcellularLocation>
</comment>
<dbReference type="STRING" id="195883.A0A482XSV8"/>
<dbReference type="Pfam" id="PF12781">
    <property type="entry name" value="AAA_9"/>
    <property type="match status" value="1"/>
</dbReference>
<evidence type="ECO:0000256" key="1">
    <source>
        <dbReference type="ARBA" id="ARBA00004430"/>
    </source>
</evidence>
<gene>
    <name evidence="25" type="ORF">LSTR_LSTR013838</name>
</gene>
<dbReference type="FunFam" id="3.20.180.20:FF:000003">
    <property type="entry name" value="Dynein heavy chain 12, axonemal"/>
    <property type="match status" value="1"/>
</dbReference>
<evidence type="ECO:0000256" key="9">
    <source>
        <dbReference type="ARBA" id="ARBA00023054"/>
    </source>
</evidence>
<dbReference type="GO" id="GO:0008569">
    <property type="term" value="F:minus-end-directed microtubule motor activity"/>
    <property type="evidence" value="ECO:0007669"/>
    <property type="project" value="InterPro"/>
</dbReference>
<feature type="domain" description="Dynein heavy chain 3 AAA+ lid" evidence="22">
    <location>
        <begin position="1773"/>
        <end position="1850"/>
    </location>
</feature>
<dbReference type="GO" id="GO:0007018">
    <property type="term" value="P:microtubule-based movement"/>
    <property type="evidence" value="ECO:0007669"/>
    <property type="project" value="InterPro"/>
</dbReference>
<dbReference type="Gene3D" id="1.10.287.2620">
    <property type="match status" value="1"/>
</dbReference>
<dbReference type="InterPro" id="IPR043157">
    <property type="entry name" value="Dynein_AAA1S"/>
</dbReference>
<keyword evidence="10" id="KW-0969">Cilium</keyword>
<dbReference type="FunFam" id="3.10.490.20:FF:000009">
    <property type="entry name" value="Dynein heavy chain 4"/>
    <property type="match status" value="1"/>
</dbReference>
<keyword evidence="11" id="KW-0505">Motor protein</keyword>
<dbReference type="FunFam" id="3.40.50.300:FF:000063">
    <property type="entry name" value="dynein heavy chain 6, axonemal"/>
    <property type="match status" value="1"/>
</dbReference>
<feature type="domain" description="Dynein heavy chain AAA 5 extension" evidence="21">
    <location>
        <begin position="1423"/>
        <end position="1555"/>
    </location>
</feature>
<evidence type="ECO:0000256" key="8">
    <source>
        <dbReference type="ARBA" id="ARBA00023017"/>
    </source>
</evidence>
<dbReference type="FunFam" id="1.10.287.2620:FF:000002">
    <property type="entry name" value="Dynein heavy chain 2, axonemal"/>
    <property type="match status" value="1"/>
</dbReference>
<dbReference type="GO" id="GO:0051959">
    <property type="term" value="F:dynein light intermediate chain binding"/>
    <property type="evidence" value="ECO:0007669"/>
    <property type="project" value="InterPro"/>
</dbReference>
<dbReference type="InterPro" id="IPR041466">
    <property type="entry name" value="Dynein_AAA5_ext"/>
</dbReference>
<feature type="domain" description="Dynein heavy chain AAA module D4" evidence="19">
    <location>
        <begin position="1931"/>
        <end position="2189"/>
    </location>
</feature>
<dbReference type="Gene3D" id="3.20.180.20">
    <property type="entry name" value="Dynein heavy chain, N-terminal domain 2"/>
    <property type="match status" value="1"/>
</dbReference>
<dbReference type="FunFam" id="1.10.8.720:FF:000001">
    <property type="entry name" value="dynein heavy chain 7, axonemal"/>
    <property type="match status" value="1"/>
</dbReference>
<dbReference type="FunFam" id="3.40.50.300:FF:000153">
    <property type="entry name" value="Dynein axonemal heavy chain 1"/>
    <property type="match status" value="1"/>
</dbReference>
<dbReference type="InterPro" id="IPR042222">
    <property type="entry name" value="Dynein_2_N"/>
</dbReference>
<dbReference type="InterPro" id="IPR041228">
    <property type="entry name" value="Dynein_C"/>
</dbReference>
<dbReference type="Pfam" id="PF18198">
    <property type="entry name" value="AAA_lid_11"/>
    <property type="match status" value="1"/>
</dbReference>
<dbReference type="Pfam" id="PF17852">
    <property type="entry name" value="Dynein_AAA_lid"/>
    <property type="match status" value="1"/>
</dbReference>
<keyword evidence="8" id="KW-0243">Dynein</keyword>
<dbReference type="Gene3D" id="3.40.50.300">
    <property type="entry name" value="P-loop containing nucleotide triphosphate hydrolases"/>
    <property type="match status" value="5"/>
</dbReference>
<dbReference type="OrthoDB" id="424310at2759"/>
<dbReference type="Gene3D" id="1.20.920.30">
    <property type="match status" value="1"/>
</dbReference>
<dbReference type="PANTHER" id="PTHR22878">
    <property type="entry name" value="DYNEIN HEAVY CHAIN 6, AXONEMAL-LIKE-RELATED"/>
    <property type="match status" value="1"/>
</dbReference>
<comment type="caution">
    <text evidence="25">The sequence shown here is derived from an EMBL/GenBank/DDBJ whole genome shotgun (WGS) entry which is preliminary data.</text>
</comment>
<keyword evidence="26" id="KW-1185">Reference proteome</keyword>
<dbReference type="GO" id="GO:0005874">
    <property type="term" value="C:microtubule"/>
    <property type="evidence" value="ECO:0007669"/>
    <property type="project" value="UniProtKB-KW"/>
</dbReference>
<dbReference type="Gene3D" id="1.10.8.710">
    <property type="match status" value="1"/>
</dbReference>
<dbReference type="Pfam" id="PF12775">
    <property type="entry name" value="AAA_7"/>
    <property type="match status" value="1"/>
</dbReference>
<dbReference type="InterPro" id="IPR027417">
    <property type="entry name" value="P-loop_NTPase"/>
</dbReference>
<dbReference type="Pfam" id="PF18199">
    <property type="entry name" value="Dynein_C"/>
    <property type="match status" value="1"/>
</dbReference>
<evidence type="ECO:0000259" key="24">
    <source>
        <dbReference type="Pfam" id="PF18199"/>
    </source>
</evidence>
<dbReference type="GO" id="GO:0005524">
    <property type="term" value="F:ATP binding"/>
    <property type="evidence" value="ECO:0007669"/>
    <property type="project" value="UniProtKB-KW"/>
</dbReference>
<evidence type="ECO:0000256" key="6">
    <source>
        <dbReference type="ARBA" id="ARBA00022741"/>
    </source>
</evidence>
<feature type="domain" description="Dynein heavy chain coiled coil stalk" evidence="18">
    <location>
        <begin position="2204"/>
        <end position="2550"/>
    </location>
</feature>
<dbReference type="InterPro" id="IPR042219">
    <property type="entry name" value="AAA_lid_11_sf"/>
</dbReference>
<evidence type="ECO:0000259" key="16">
    <source>
        <dbReference type="Pfam" id="PF08393"/>
    </source>
</evidence>
<protein>
    <recommendedName>
        <fullName evidence="27">AAA+ ATPase domain-containing protein</fullName>
    </recommendedName>
</protein>
<keyword evidence="7" id="KW-0067">ATP-binding</keyword>
<evidence type="ECO:0000259" key="17">
    <source>
        <dbReference type="Pfam" id="PF12774"/>
    </source>
</evidence>
<dbReference type="GO" id="GO:0045505">
    <property type="term" value="F:dynein intermediate chain binding"/>
    <property type="evidence" value="ECO:0007669"/>
    <property type="project" value="InterPro"/>
</dbReference>
<dbReference type="Proteomes" id="UP000291343">
    <property type="component" value="Unassembled WGS sequence"/>
</dbReference>
<dbReference type="InterPro" id="IPR024743">
    <property type="entry name" value="Dynein_HC_stalk"/>
</dbReference>
<name>A0A482XSV8_LAOST</name>
<organism evidence="25 26">
    <name type="scientific">Laodelphax striatellus</name>
    <name type="common">Small brown planthopper</name>
    <name type="synonym">Delphax striatella</name>
    <dbReference type="NCBI Taxonomy" id="195883"/>
    <lineage>
        <taxon>Eukaryota</taxon>
        <taxon>Metazoa</taxon>
        <taxon>Ecdysozoa</taxon>
        <taxon>Arthropoda</taxon>
        <taxon>Hexapoda</taxon>
        <taxon>Insecta</taxon>
        <taxon>Pterygota</taxon>
        <taxon>Neoptera</taxon>
        <taxon>Paraneoptera</taxon>
        <taxon>Hemiptera</taxon>
        <taxon>Auchenorrhyncha</taxon>
        <taxon>Fulgoroidea</taxon>
        <taxon>Delphacidae</taxon>
        <taxon>Criomorphinae</taxon>
        <taxon>Laodelphax</taxon>
    </lineage>
</organism>
<dbReference type="PANTHER" id="PTHR22878:SF70">
    <property type="entry name" value="DYNEIN HEAVY CHAIN 2, AXONEMAL"/>
    <property type="match status" value="1"/>
</dbReference>
<dbReference type="Pfam" id="PF12777">
    <property type="entry name" value="MT"/>
    <property type="match status" value="1"/>
</dbReference>
<dbReference type="FunFam" id="1.20.920.20:FF:000006">
    <property type="entry name" value="Dynein, axonemal, heavy chain 6"/>
    <property type="match status" value="1"/>
</dbReference>
<dbReference type="FunFam" id="1.20.58.1120:FF:000007">
    <property type="entry name" value="Dynein heavy chain 4"/>
    <property type="match status" value="1"/>
</dbReference>
<dbReference type="GO" id="GO:0030286">
    <property type="term" value="C:dynein complex"/>
    <property type="evidence" value="ECO:0007669"/>
    <property type="project" value="UniProtKB-KW"/>
</dbReference>
<dbReference type="Gene3D" id="1.10.472.130">
    <property type="match status" value="1"/>
</dbReference>
<dbReference type="InterPro" id="IPR035699">
    <property type="entry name" value="AAA_6"/>
</dbReference>
<feature type="domain" description="Dynein heavy chain hydrolytic ATP-binding dynein motor region" evidence="17">
    <location>
        <begin position="929"/>
        <end position="1257"/>
    </location>
</feature>
<evidence type="ECO:0000313" key="26">
    <source>
        <dbReference type="Proteomes" id="UP000291343"/>
    </source>
</evidence>
<keyword evidence="13" id="KW-0966">Cell projection</keyword>
<evidence type="ECO:0000256" key="14">
    <source>
        <dbReference type="SAM" id="Coils"/>
    </source>
</evidence>
<evidence type="ECO:0000256" key="2">
    <source>
        <dbReference type="ARBA" id="ARBA00008887"/>
    </source>
</evidence>
<dbReference type="InterPro" id="IPR042228">
    <property type="entry name" value="Dynein_linker_3"/>
</dbReference>
<keyword evidence="5" id="KW-0677">Repeat</keyword>
<feature type="domain" description="Dynein heavy chain linker" evidence="16">
    <location>
        <begin position="439"/>
        <end position="795"/>
    </location>
</feature>
<feature type="domain" description="Dynein heavy chain C-terminal" evidence="24">
    <location>
        <begin position="3340"/>
        <end position="3644"/>
    </location>
</feature>
<keyword evidence="3" id="KW-0963">Cytoplasm</keyword>
<dbReference type="InterPro" id="IPR024317">
    <property type="entry name" value="Dynein_heavy_chain_D4_dom"/>
</dbReference>
<dbReference type="Gene3D" id="1.10.8.1220">
    <property type="match status" value="1"/>
</dbReference>